<dbReference type="PANTHER" id="PTHR12725:SF117">
    <property type="entry name" value="HALOACID DEHALOGENASE-LIKE HYDROLASE"/>
    <property type="match status" value="1"/>
</dbReference>
<reference evidence="1 2" key="1">
    <citation type="submission" date="2019-07" db="EMBL/GenBank/DDBJ databases">
        <title>Litoreibacter alkalisoli sp. nov., isolated from saline-alkaline soil.</title>
        <authorList>
            <person name="Wang S."/>
            <person name="Xu L."/>
            <person name="Xing Y.-T."/>
            <person name="Sun J.-Q."/>
        </authorList>
    </citation>
    <scope>NUCLEOTIDE SEQUENCE [LARGE SCALE GENOMIC DNA]</scope>
    <source>
        <strain evidence="1 2">LN3S51</strain>
    </source>
</reference>
<evidence type="ECO:0000313" key="2">
    <source>
        <dbReference type="Proteomes" id="UP000318483"/>
    </source>
</evidence>
<dbReference type="PANTHER" id="PTHR12725">
    <property type="entry name" value="HALOACID DEHALOGENASE-LIKE HYDROLASE"/>
    <property type="match status" value="1"/>
</dbReference>
<sequence length="214" mass="24214">MPNRLYVRNAWVFDLDNTLYPPELNLFSQVNALMTAYVMEELGLPKPEADKLRHDYWRQYGTTLAGLVAEHGIDPVPYLKKVHDITLDHVRPDQDLRAAIVNLPGRKIVYSNGSGPYVERVLAARGLLGVFDAHYGVEHAGYHPKPNREAFETVFNVDALPRETAVMFEDDPRNLKVPHEMGLSTVLVGPDMMTEDHIAYQTNDLTAFLNEVTD</sequence>
<dbReference type="Gene3D" id="3.40.50.1000">
    <property type="entry name" value="HAD superfamily/HAD-like"/>
    <property type="match status" value="1"/>
</dbReference>
<gene>
    <name evidence="1" type="ORF">FPZ52_05340</name>
</gene>
<dbReference type="Gene3D" id="1.10.150.450">
    <property type="match status" value="1"/>
</dbReference>
<dbReference type="SFLD" id="SFLDS00003">
    <property type="entry name" value="Haloacid_Dehalogenase"/>
    <property type="match status" value="1"/>
</dbReference>
<evidence type="ECO:0000313" key="1">
    <source>
        <dbReference type="EMBL" id="QDY69112.1"/>
    </source>
</evidence>
<keyword evidence="2" id="KW-1185">Reference proteome</keyword>
<dbReference type="SUPFAM" id="SSF56784">
    <property type="entry name" value="HAD-like"/>
    <property type="match status" value="1"/>
</dbReference>
<dbReference type="KEGG" id="lit:FPZ52_05340"/>
<proteinExistence type="predicted"/>
<name>A0A5B8ISC3_9RHOB</name>
<dbReference type="InterPro" id="IPR023214">
    <property type="entry name" value="HAD_sf"/>
</dbReference>
<dbReference type="Proteomes" id="UP000318483">
    <property type="component" value="Chromosome"/>
</dbReference>
<dbReference type="AlphaFoldDB" id="A0A5B8ISC3"/>
<dbReference type="EMBL" id="CP042261">
    <property type="protein sequence ID" value="QDY69112.1"/>
    <property type="molecule type" value="Genomic_DNA"/>
</dbReference>
<dbReference type="RefSeq" id="WP_146364412.1">
    <property type="nucleotide sequence ID" value="NZ_CP042261.1"/>
</dbReference>
<dbReference type="SFLD" id="SFLDG01129">
    <property type="entry name" value="C1.5:_HAD__Beta-PGM__Phosphata"/>
    <property type="match status" value="1"/>
</dbReference>
<organism evidence="1 2">
    <name type="scientific">Qingshengfaniella alkalisoli</name>
    <dbReference type="NCBI Taxonomy" id="2599296"/>
    <lineage>
        <taxon>Bacteria</taxon>
        <taxon>Pseudomonadati</taxon>
        <taxon>Pseudomonadota</taxon>
        <taxon>Alphaproteobacteria</taxon>
        <taxon>Rhodobacterales</taxon>
        <taxon>Paracoccaceae</taxon>
        <taxon>Qingshengfaniella</taxon>
    </lineage>
</organism>
<accession>A0A5B8ISC3</accession>
<dbReference type="SFLD" id="SFLDG01132">
    <property type="entry name" value="C1.5.3:_5'-Nucleotidase_Like"/>
    <property type="match status" value="1"/>
</dbReference>
<dbReference type="Pfam" id="PF13419">
    <property type="entry name" value="HAD_2"/>
    <property type="match status" value="1"/>
</dbReference>
<dbReference type="InterPro" id="IPR036412">
    <property type="entry name" value="HAD-like_sf"/>
</dbReference>
<dbReference type="NCBIfam" id="TIGR01993">
    <property type="entry name" value="Pyr-5-nucltdase"/>
    <property type="match status" value="1"/>
</dbReference>
<dbReference type="InterPro" id="IPR010237">
    <property type="entry name" value="Pyr-5-nucltdase"/>
</dbReference>
<dbReference type="OrthoDB" id="9803141at2"/>
<dbReference type="InterPro" id="IPR041492">
    <property type="entry name" value="HAD_2"/>
</dbReference>
<protein>
    <submittedName>
        <fullName evidence="1">Pyrimidine 5'-nucleotidase</fullName>
    </submittedName>
</protein>